<evidence type="ECO:0000256" key="3">
    <source>
        <dbReference type="ARBA" id="ARBA00022989"/>
    </source>
</evidence>
<evidence type="ECO:0000256" key="5">
    <source>
        <dbReference type="SAM" id="Phobius"/>
    </source>
</evidence>
<name>A0AAV5V3W3_9BILA</name>
<dbReference type="PANTHER" id="PTHR23507">
    <property type="entry name" value="ZGC:174356"/>
    <property type="match status" value="1"/>
</dbReference>
<dbReference type="GO" id="GO:0022857">
    <property type="term" value="F:transmembrane transporter activity"/>
    <property type="evidence" value="ECO:0007669"/>
    <property type="project" value="InterPro"/>
</dbReference>
<dbReference type="Proteomes" id="UP001432322">
    <property type="component" value="Unassembled WGS sequence"/>
</dbReference>
<keyword evidence="4 5" id="KW-0472">Membrane</keyword>
<reference evidence="7" key="1">
    <citation type="submission" date="2023-10" db="EMBL/GenBank/DDBJ databases">
        <title>Genome assembly of Pristionchus species.</title>
        <authorList>
            <person name="Yoshida K."/>
            <person name="Sommer R.J."/>
        </authorList>
    </citation>
    <scope>NUCLEOTIDE SEQUENCE</scope>
    <source>
        <strain evidence="7">RS5133</strain>
    </source>
</reference>
<feature type="transmembrane region" description="Helical" evidence="5">
    <location>
        <begin position="60"/>
        <end position="83"/>
    </location>
</feature>
<dbReference type="Gene3D" id="1.20.1250.20">
    <property type="entry name" value="MFS general substrate transporter like domains"/>
    <property type="match status" value="1"/>
</dbReference>
<feature type="transmembrane region" description="Helical" evidence="5">
    <location>
        <begin position="27"/>
        <end position="48"/>
    </location>
</feature>
<evidence type="ECO:0000313" key="7">
    <source>
        <dbReference type="EMBL" id="GMT12510.1"/>
    </source>
</evidence>
<evidence type="ECO:0000256" key="2">
    <source>
        <dbReference type="ARBA" id="ARBA00022692"/>
    </source>
</evidence>
<gene>
    <name evidence="7" type="ORF">PFISCL1PPCAC_3807</name>
</gene>
<keyword evidence="3 5" id="KW-1133">Transmembrane helix</keyword>
<dbReference type="EMBL" id="BTSY01000001">
    <property type="protein sequence ID" value="GMT12510.1"/>
    <property type="molecule type" value="Genomic_DNA"/>
</dbReference>
<dbReference type="InterPro" id="IPR036259">
    <property type="entry name" value="MFS_trans_sf"/>
</dbReference>
<evidence type="ECO:0000256" key="4">
    <source>
        <dbReference type="ARBA" id="ARBA00023136"/>
    </source>
</evidence>
<feature type="domain" description="Major facilitator superfamily (MFS) profile" evidence="6">
    <location>
        <begin position="1"/>
        <end position="145"/>
    </location>
</feature>
<feature type="non-terminal residue" evidence="7">
    <location>
        <position position="1"/>
    </location>
</feature>
<dbReference type="SUPFAM" id="SSF103473">
    <property type="entry name" value="MFS general substrate transporter"/>
    <property type="match status" value="1"/>
</dbReference>
<sequence length="145" mass="16317">SIVFQVGVLSGAAFHFFTSFATTNEEIIFATVLTLFTGGISPGYRSFLPRMVPKEQTARLLTCVSLIISLCPILSSLVFNNLYNWSLDFWPGLAFFVGGVFQIVAFMGQILIHVLRRPQWILAEQLRGQLLIEDEDDSPDSEERR</sequence>
<keyword evidence="8" id="KW-1185">Reference proteome</keyword>
<evidence type="ECO:0000259" key="6">
    <source>
        <dbReference type="PROSITE" id="PS50850"/>
    </source>
</evidence>
<evidence type="ECO:0000313" key="8">
    <source>
        <dbReference type="Proteomes" id="UP001432322"/>
    </source>
</evidence>
<comment type="caution">
    <text evidence="7">The sequence shown here is derived from an EMBL/GenBank/DDBJ whole genome shotgun (WGS) entry which is preliminary data.</text>
</comment>
<feature type="transmembrane region" description="Helical" evidence="5">
    <location>
        <begin position="89"/>
        <end position="112"/>
    </location>
</feature>
<feature type="non-terminal residue" evidence="7">
    <location>
        <position position="145"/>
    </location>
</feature>
<keyword evidence="2 5" id="KW-0812">Transmembrane</keyword>
<dbReference type="GO" id="GO:0016020">
    <property type="term" value="C:membrane"/>
    <property type="evidence" value="ECO:0007669"/>
    <property type="project" value="UniProtKB-SubCell"/>
</dbReference>
<evidence type="ECO:0000256" key="1">
    <source>
        <dbReference type="ARBA" id="ARBA00004141"/>
    </source>
</evidence>
<comment type="subcellular location">
    <subcellularLocation>
        <location evidence="1">Membrane</location>
        <topology evidence="1">Multi-pass membrane protein</topology>
    </subcellularLocation>
</comment>
<dbReference type="AlphaFoldDB" id="A0AAV5V3W3"/>
<dbReference type="PROSITE" id="PS50850">
    <property type="entry name" value="MFS"/>
    <property type="match status" value="1"/>
</dbReference>
<protein>
    <recommendedName>
        <fullName evidence="6">Major facilitator superfamily (MFS) profile domain-containing protein</fullName>
    </recommendedName>
</protein>
<proteinExistence type="predicted"/>
<accession>A0AAV5V3W3</accession>
<dbReference type="PANTHER" id="PTHR23507:SF6">
    <property type="entry name" value="PROTON-COUPLED FOLATE TRANSPORTER"/>
    <property type="match status" value="1"/>
</dbReference>
<organism evidence="7 8">
    <name type="scientific">Pristionchus fissidentatus</name>
    <dbReference type="NCBI Taxonomy" id="1538716"/>
    <lineage>
        <taxon>Eukaryota</taxon>
        <taxon>Metazoa</taxon>
        <taxon>Ecdysozoa</taxon>
        <taxon>Nematoda</taxon>
        <taxon>Chromadorea</taxon>
        <taxon>Rhabditida</taxon>
        <taxon>Rhabditina</taxon>
        <taxon>Diplogasteromorpha</taxon>
        <taxon>Diplogasteroidea</taxon>
        <taxon>Neodiplogasteridae</taxon>
        <taxon>Pristionchus</taxon>
    </lineage>
</organism>
<dbReference type="InterPro" id="IPR020846">
    <property type="entry name" value="MFS_dom"/>
</dbReference>